<dbReference type="Pfam" id="PF00903">
    <property type="entry name" value="Glyoxalase"/>
    <property type="match status" value="1"/>
</dbReference>
<gene>
    <name evidence="2" type="ORF">YC6258_02359</name>
</gene>
<sequence length="120" mass="13359">MSSIIWADIPVKDLERAMHFYSKVLDVQFRHRSSDSPIAVFEHRPGQVSACLFTSEHEQPSREGIIVYWNVEGRLKAAEALVPGCGGTILRGTHAIEPFGYRSVVLDSEGNRLALHSQAL</sequence>
<dbReference type="InterPro" id="IPR029068">
    <property type="entry name" value="Glyas_Bleomycin-R_OHBP_Dase"/>
</dbReference>
<dbReference type="AlphaFoldDB" id="A0A0C5VIA4"/>
<dbReference type="STRING" id="1445510.YC6258_02359"/>
<keyword evidence="3" id="KW-1185">Reference proteome</keyword>
<evidence type="ECO:0000313" key="3">
    <source>
        <dbReference type="Proteomes" id="UP000032266"/>
    </source>
</evidence>
<dbReference type="InterPro" id="IPR052164">
    <property type="entry name" value="Anthracycline_SecMetBiosynth"/>
</dbReference>
<keyword evidence="2" id="KW-0456">Lyase</keyword>
<dbReference type="Proteomes" id="UP000032266">
    <property type="component" value="Chromosome"/>
</dbReference>
<accession>A0A0C5VIA4</accession>
<dbReference type="RefSeq" id="WP_044616930.1">
    <property type="nucleotide sequence ID" value="NZ_CP007142.1"/>
</dbReference>
<dbReference type="PANTHER" id="PTHR33993">
    <property type="entry name" value="GLYOXALASE-RELATED"/>
    <property type="match status" value="1"/>
</dbReference>
<dbReference type="InterPro" id="IPR004360">
    <property type="entry name" value="Glyas_Fos-R_dOase_dom"/>
</dbReference>
<dbReference type="CDD" id="cd07247">
    <property type="entry name" value="SgaA_N_like"/>
    <property type="match status" value="1"/>
</dbReference>
<protein>
    <submittedName>
        <fullName evidence="2">Putative enzyme-like lactoylglutathione lyase</fullName>
    </submittedName>
</protein>
<evidence type="ECO:0000259" key="1">
    <source>
        <dbReference type="Pfam" id="PF00903"/>
    </source>
</evidence>
<dbReference type="PANTHER" id="PTHR33993:SF2">
    <property type="entry name" value="VOC DOMAIN-CONTAINING PROTEIN"/>
    <property type="match status" value="1"/>
</dbReference>
<dbReference type="EMBL" id="CP007142">
    <property type="protein sequence ID" value="AJQ94397.1"/>
    <property type="molecule type" value="Genomic_DNA"/>
</dbReference>
<dbReference type="GO" id="GO:0016829">
    <property type="term" value="F:lyase activity"/>
    <property type="evidence" value="ECO:0007669"/>
    <property type="project" value="UniProtKB-KW"/>
</dbReference>
<dbReference type="HOGENOM" id="CLU_127592_0_2_6"/>
<dbReference type="OrthoDB" id="8776491at2"/>
<feature type="domain" description="Glyoxalase/fosfomycin resistance/dioxygenase" evidence="1">
    <location>
        <begin position="5"/>
        <end position="113"/>
    </location>
</feature>
<evidence type="ECO:0000313" key="2">
    <source>
        <dbReference type="EMBL" id="AJQ94397.1"/>
    </source>
</evidence>
<proteinExistence type="predicted"/>
<dbReference type="KEGG" id="gsn:YC6258_02359"/>
<name>A0A0C5VIA4_9GAMM</name>
<reference evidence="2 3" key="1">
    <citation type="submission" date="2014-01" db="EMBL/GenBank/DDBJ databases">
        <title>Full genme sequencing of cellulolytic bacterium Gynuella sunshinyii YC6258T gen. nov., sp. nov.</title>
        <authorList>
            <person name="Khan H."/>
            <person name="Chung E.J."/>
            <person name="Chung Y.R."/>
        </authorList>
    </citation>
    <scope>NUCLEOTIDE SEQUENCE [LARGE SCALE GENOMIC DNA]</scope>
    <source>
        <strain evidence="2 3">YC6258</strain>
    </source>
</reference>
<dbReference type="Gene3D" id="3.10.180.10">
    <property type="entry name" value="2,3-Dihydroxybiphenyl 1,2-Dioxygenase, domain 1"/>
    <property type="match status" value="1"/>
</dbReference>
<dbReference type="SUPFAM" id="SSF54593">
    <property type="entry name" value="Glyoxalase/Bleomycin resistance protein/Dihydroxybiphenyl dioxygenase"/>
    <property type="match status" value="1"/>
</dbReference>
<organism evidence="2 3">
    <name type="scientific">Gynuella sunshinyii YC6258</name>
    <dbReference type="NCBI Taxonomy" id="1445510"/>
    <lineage>
        <taxon>Bacteria</taxon>
        <taxon>Pseudomonadati</taxon>
        <taxon>Pseudomonadota</taxon>
        <taxon>Gammaproteobacteria</taxon>
        <taxon>Oceanospirillales</taxon>
        <taxon>Saccharospirillaceae</taxon>
        <taxon>Gynuella</taxon>
    </lineage>
</organism>